<dbReference type="GO" id="GO:0000155">
    <property type="term" value="F:phosphorelay sensor kinase activity"/>
    <property type="evidence" value="ECO:0007669"/>
    <property type="project" value="InterPro"/>
</dbReference>
<dbReference type="PROSITE" id="PS50109">
    <property type="entry name" value="HIS_KIN"/>
    <property type="match status" value="1"/>
</dbReference>
<dbReference type="CDD" id="cd00082">
    <property type="entry name" value="HisKA"/>
    <property type="match status" value="1"/>
</dbReference>
<evidence type="ECO:0000256" key="17">
    <source>
        <dbReference type="ARBA" id="ARBA00070152"/>
    </source>
</evidence>
<keyword evidence="11" id="KW-0067">ATP-binding</keyword>
<keyword evidence="11" id="KW-0547">Nucleotide-binding</keyword>
<feature type="domain" description="HPt" evidence="23">
    <location>
        <begin position="1011"/>
        <end position="1102"/>
    </location>
</feature>
<dbReference type="Gene3D" id="3.40.50.2300">
    <property type="match status" value="1"/>
</dbReference>
<evidence type="ECO:0000259" key="22">
    <source>
        <dbReference type="PROSITE" id="PS50110"/>
    </source>
</evidence>
<dbReference type="SUPFAM" id="SSF47384">
    <property type="entry name" value="Homodimeric domain of signal transducing histidine kinase"/>
    <property type="match status" value="1"/>
</dbReference>
<proteinExistence type="predicted"/>
<evidence type="ECO:0000256" key="18">
    <source>
        <dbReference type="PROSITE-ProRule" id="PRU00110"/>
    </source>
</evidence>
<reference evidence="24 25" key="1">
    <citation type="submission" date="2020-04" db="EMBL/GenBank/DDBJ databases">
        <title>Achromobacter ruhlandii genome sequencing and assembly.</title>
        <authorList>
            <person name="Martins R.C.R."/>
            <person name="Perdigao-Neto L.V."/>
            <person name="Levin A.S.S."/>
            <person name="Costa S.F."/>
        </authorList>
    </citation>
    <scope>NUCLEOTIDE SEQUENCE [LARGE SCALE GENOMIC DNA]</scope>
    <source>
        <strain evidence="24 25">9035ralo</strain>
    </source>
</reference>
<evidence type="ECO:0000256" key="20">
    <source>
        <dbReference type="SAM" id="Phobius"/>
    </source>
</evidence>
<evidence type="ECO:0000256" key="5">
    <source>
        <dbReference type="ARBA" id="ARBA00022519"/>
    </source>
</evidence>
<feature type="domain" description="Histidine kinase" evidence="21">
    <location>
        <begin position="504"/>
        <end position="724"/>
    </location>
</feature>
<dbReference type="InterPro" id="IPR011006">
    <property type="entry name" value="CheY-like_superfamily"/>
</dbReference>
<evidence type="ECO:0000256" key="16">
    <source>
        <dbReference type="ARBA" id="ARBA00058004"/>
    </source>
</evidence>
<dbReference type="SUPFAM" id="SSF47226">
    <property type="entry name" value="Histidine-containing phosphotransfer domain, HPT domain"/>
    <property type="match status" value="1"/>
</dbReference>
<dbReference type="CDD" id="cd17546">
    <property type="entry name" value="REC_hyHK_CKI1_RcsC-like"/>
    <property type="match status" value="1"/>
</dbReference>
<feature type="transmembrane region" description="Helical" evidence="20">
    <location>
        <begin position="26"/>
        <end position="46"/>
    </location>
</feature>
<evidence type="ECO:0000256" key="14">
    <source>
        <dbReference type="ARBA" id="ARBA00023026"/>
    </source>
</evidence>
<dbReference type="SUPFAM" id="SSF55874">
    <property type="entry name" value="ATPase domain of HSP90 chaperone/DNA topoisomerase II/histidine kinase"/>
    <property type="match status" value="1"/>
</dbReference>
<keyword evidence="4" id="KW-1003">Cell membrane</keyword>
<dbReference type="InterPro" id="IPR005467">
    <property type="entry name" value="His_kinase_dom"/>
</dbReference>
<evidence type="ECO:0000256" key="6">
    <source>
        <dbReference type="ARBA" id="ARBA00022553"/>
    </source>
</evidence>
<organism evidence="24 25">
    <name type="scientific">Achromobacter ruhlandii</name>
    <dbReference type="NCBI Taxonomy" id="72557"/>
    <lineage>
        <taxon>Bacteria</taxon>
        <taxon>Pseudomonadati</taxon>
        <taxon>Pseudomonadota</taxon>
        <taxon>Betaproteobacteria</taxon>
        <taxon>Burkholderiales</taxon>
        <taxon>Alcaligenaceae</taxon>
        <taxon>Achromobacter</taxon>
    </lineage>
</organism>
<comment type="catalytic activity">
    <reaction evidence="1">
        <text>ATP + protein L-histidine = ADP + protein N-phospho-L-histidine.</text>
        <dbReference type="EC" id="2.7.13.3"/>
    </reaction>
</comment>
<dbReference type="GO" id="GO:0005886">
    <property type="term" value="C:plasma membrane"/>
    <property type="evidence" value="ECO:0007669"/>
    <property type="project" value="UniProtKB-SubCell"/>
</dbReference>
<evidence type="ECO:0000256" key="12">
    <source>
        <dbReference type="ARBA" id="ARBA00022989"/>
    </source>
</evidence>
<dbReference type="Pfam" id="PF00512">
    <property type="entry name" value="HisKA"/>
    <property type="match status" value="1"/>
</dbReference>
<comment type="subcellular location">
    <subcellularLocation>
        <location evidence="2">Cell inner membrane</location>
        <topology evidence="2">Multi-pass membrane protein</topology>
    </subcellularLocation>
</comment>
<evidence type="ECO:0000256" key="13">
    <source>
        <dbReference type="ARBA" id="ARBA00023012"/>
    </source>
</evidence>
<evidence type="ECO:0000256" key="3">
    <source>
        <dbReference type="ARBA" id="ARBA00012438"/>
    </source>
</evidence>
<dbReference type="SMART" id="SM00388">
    <property type="entry name" value="HisKA"/>
    <property type="match status" value="1"/>
</dbReference>
<feature type="modified residue" description="4-aspartylphosphate" evidence="19">
    <location>
        <position position="924"/>
    </location>
</feature>
<evidence type="ECO:0000256" key="11">
    <source>
        <dbReference type="ARBA" id="ARBA00022840"/>
    </source>
</evidence>
<evidence type="ECO:0000256" key="4">
    <source>
        <dbReference type="ARBA" id="ARBA00022475"/>
    </source>
</evidence>
<name>A0A848NEX4_9BURK</name>
<dbReference type="InterPro" id="IPR001789">
    <property type="entry name" value="Sig_transdc_resp-reg_receiver"/>
</dbReference>
<dbReference type="InterPro" id="IPR004358">
    <property type="entry name" value="Sig_transdc_His_kin-like_C"/>
</dbReference>
<dbReference type="InterPro" id="IPR003594">
    <property type="entry name" value="HATPase_dom"/>
</dbReference>
<gene>
    <name evidence="24" type="ORF">HGQ98_06075</name>
</gene>
<keyword evidence="8 20" id="KW-0812">Transmembrane</keyword>
<sequence length="1102" mass="119850">MTRKMPRHSRIASIGDLARVSLRVQALFIVTLSLAIVMVILCYWVVTSLVSLASNDARAHFRQLALNLHGQESFLARATHNDATRLGLAVPSGSPASFELIDSDDITNTYEGQRGSLAMPYIIKVGRAQTPAGGDHSRRLQTAAAALSSLFGTYRNAWQQPGMQAFLLDLNSVTSISVPCSEDSMTDDVHRWWRCPLSANRIRELLYTQTPRPSPDGAQWLEVNLPGAGEGRVGYVVYAPIELPDALRIPETPKRQLVLATFTEMRDVLAQDSDYGRVYFQHLAIAPGLTPPHAPSQEHGALDAIQSDVRFALDGVYIQTWCEDGWHGTYLVPYQQFFQAAGWQLAAFGLLILLCMGGSLALYRRHRNLIVRPAQASHQRVVESESFNRAVIDAARVAVCALRLSDHQIVAKNQLADAWLGDADTIRRLTLAAHDAAGAGDAEDVQINGRHLSVSASRVTYQGDEVILATFSDISDHKRVQEALAQAKRAADDANAGKTVFLATMSHEIRTPLYGTLGTVELLGLTQLTNLQRAYLRTIQSSSAGLLNVINDILDVSKIESRQMTLKDNRLDPAALTEETLQAYAATADAKGLQFFATIATDVPVSAHGDALRIRQVLNNLISNAIKFTEAGWVRVDLTVADQGEGQAMMEWRIADTGLGIAADQQPMLFQPFYQAYGTGHAAPGTGLGLYICHSLCELMQGSITLDSSPGRGSTFIFRLPLRIDADATRLAGVEIAPAPPVWVRAPMADLAQDTCAWLALAGASARAIQGGALPAKRDGILVELLPERLPPIEWNGARVSCIPDGPDKPQWSLSEIHVTSHMRHSIVEAVAMAQHGRSLASDDADADADDADGTDTRAAAEYRPDAGLRRLGLRVLVAEDNPVNPTLLVRQLEELGCEVTLCVDGVETLARWNADEFDVLITDMNMPLMNGYELVRALRARSTNAPIIGLTANALQAQREAGLAAGLNAWIVKPVDLRTLHDALSTACARIISAKFTVPPQASLEREKSKEFYETQLRAAFNTTMREDMASMREALAARDPAAAVSTLHRMRGSLVVVNADETARFCGVLEQKIAAEGLTPVLENAVRSTLAQLTEKFKEL</sequence>
<keyword evidence="5" id="KW-0997">Cell inner membrane</keyword>
<evidence type="ECO:0000256" key="7">
    <source>
        <dbReference type="ARBA" id="ARBA00022679"/>
    </source>
</evidence>
<dbReference type="SMART" id="SM00448">
    <property type="entry name" value="REC"/>
    <property type="match status" value="1"/>
</dbReference>
<dbReference type="PROSITE" id="PS50894">
    <property type="entry name" value="HPT"/>
    <property type="match status" value="1"/>
</dbReference>
<feature type="modified residue" description="Phosphohistidine" evidence="18">
    <location>
        <position position="1050"/>
    </location>
</feature>
<dbReference type="EC" id="2.7.13.3" evidence="3"/>
<feature type="domain" description="Response regulatory" evidence="22">
    <location>
        <begin position="875"/>
        <end position="989"/>
    </location>
</feature>
<dbReference type="Gene3D" id="3.30.565.10">
    <property type="entry name" value="Histidine kinase-like ATPase, C-terminal domain"/>
    <property type="match status" value="1"/>
</dbReference>
<dbReference type="Proteomes" id="UP000542405">
    <property type="component" value="Unassembled WGS sequence"/>
</dbReference>
<evidence type="ECO:0000313" key="24">
    <source>
        <dbReference type="EMBL" id="NMU89440.1"/>
    </source>
</evidence>
<dbReference type="InterPro" id="IPR003661">
    <property type="entry name" value="HisK_dim/P_dom"/>
</dbReference>
<dbReference type="Gene3D" id="1.10.287.130">
    <property type="match status" value="1"/>
</dbReference>
<dbReference type="PANTHER" id="PTHR43047">
    <property type="entry name" value="TWO-COMPONENT HISTIDINE PROTEIN KINASE"/>
    <property type="match status" value="1"/>
</dbReference>
<keyword evidence="14" id="KW-0843">Virulence</keyword>
<dbReference type="AlphaFoldDB" id="A0A848NEX4"/>
<dbReference type="PRINTS" id="PR00344">
    <property type="entry name" value="BCTRLSENSOR"/>
</dbReference>
<protein>
    <recommendedName>
        <fullName evidence="17">Virulence sensor protein BvgS</fullName>
        <ecNumber evidence="3">2.7.13.3</ecNumber>
    </recommendedName>
</protein>
<dbReference type="SMART" id="SM00387">
    <property type="entry name" value="HATPase_c"/>
    <property type="match status" value="1"/>
</dbReference>
<dbReference type="PROSITE" id="PS50110">
    <property type="entry name" value="RESPONSE_REGULATORY"/>
    <property type="match status" value="1"/>
</dbReference>
<dbReference type="Pfam" id="PF02518">
    <property type="entry name" value="HATPase_c"/>
    <property type="match status" value="1"/>
</dbReference>
<dbReference type="FunFam" id="3.30.565.10:FF:000010">
    <property type="entry name" value="Sensor histidine kinase RcsC"/>
    <property type="match status" value="1"/>
</dbReference>
<dbReference type="InterPro" id="IPR036641">
    <property type="entry name" value="HPT_dom_sf"/>
</dbReference>
<keyword evidence="12 20" id="KW-1133">Transmembrane helix</keyword>
<evidence type="ECO:0000313" key="25">
    <source>
        <dbReference type="Proteomes" id="UP000542405"/>
    </source>
</evidence>
<dbReference type="InterPro" id="IPR036890">
    <property type="entry name" value="HATPase_C_sf"/>
</dbReference>
<dbReference type="Pfam" id="PF00072">
    <property type="entry name" value="Response_reg"/>
    <property type="match status" value="1"/>
</dbReference>
<keyword evidence="9" id="KW-0732">Signal</keyword>
<dbReference type="InterPro" id="IPR036097">
    <property type="entry name" value="HisK_dim/P_sf"/>
</dbReference>
<keyword evidence="10" id="KW-0418">Kinase</keyword>
<comment type="function">
    <text evidence="16">Member of the two-component regulatory system BvgS/BvgA. Phosphorylates BvgA via a four-step phosphorelay in response to environmental signals.</text>
</comment>
<dbReference type="EMBL" id="JABBZE010000035">
    <property type="protein sequence ID" value="NMU89440.1"/>
    <property type="molecule type" value="Genomic_DNA"/>
</dbReference>
<keyword evidence="7" id="KW-0808">Transferase</keyword>
<dbReference type="SUPFAM" id="SSF52172">
    <property type="entry name" value="CheY-like"/>
    <property type="match status" value="1"/>
</dbReference>
<evidence type="ECO:0000259" key="21">
    <source>
        <dbReference type="PROSITE" id="PS50109"/>
    </source>
</evidence>
<evidence type="ECO:0000256" key="2">
    <source>
        <dbReference type="ARBA" id="ARBA00004429"/>
    </source>
</evidence>
<dbReference type="CDD" id="cd16922">
    <property type="entry name" value="HATPase_EvgS-ArcB-TorS-like"/>
    <property type="match status" value="1"/>
</dbReference>
<keyword evidence="15 20" id="KW-0472">Membrane</keyword>
<keyword evidence="13" id="KW-0902">Two-component regulatory system</keyword>
<dbReference type="Gene3D" id="1.20.120.160">
    <property type="entry name" value="HPT domain"/>
    <property type="match status" value="1"/>
</dbReference>
<evidence type="ECO:0000256" key="1">
    <source>
        <dbReference type="ARBA" id="ARBA00000085"/>
    </source>
</evidence>
<keyword evidence="6 19" id="KW-0597">Phosphoprotein</keyword>
<evidence type="ECO:0000256" key="9">
    <source>
        <dbReference type="ARBA" id="ARBA00022729"/>
    </source>
</evidence>
<accession>A0A848NEX4</accession>
<dbReference type="InterPro" id="IPR008207">
    <property type="entry name" value="Sig_transdc_His_kin_Hpt_dom"/>
</dbReference>
<evidence type="ECO:0000256" key="19">
    <source>
        <dbReference type="PROSITE-ProRule" id="PRU00169"/>
    </source>
</evidence>
<dbReference type="RefSeq" id="WP_169536104.1">
    <property type="nucleotide sequence ID" value="NZ_JABBZE010000035.1"/>
</dbReference>
<evidence type="ECO:0000259" key="23">
    <source>
        <dbReference type="PROSITE" id="PS50894"/>
    </source>
</evidence>
<dbReference type="Pfam" id="PF01627">
    <property type="entry name" value="Hpt"/>
    <property type="match status" value="1"/>
</dbReference>
<evidence type="ECO:0000256" key="8">
    <source>
        <dbReference type="ARBA" id="ARBA00022692"/>
    </source>
</evidence>
<evidence type="ECO:0000256" key="15">
    <source>
        <dbReference type="ARBA" id="ARBA00023136"/>
    </source>
</evidence>
<comment type="caution">
    <text evidence="24">The sequence shown here is derived from an EMBL/GenBank/DDBJ whole genome shotgun (WGS) entry which is preliminary data.</text>
</comment>
<evidence type="ECO:0000256" key="10">
    <source>
        <dbReference type="ARBA" id="ARBA00022777"/>
    </source>
</evidence>